<reference evidence="2" key="2">
    <citation type="submission" date="2020-09" db="EMBL/GenBank/DDBJ databases">
        <authorList>
            <person name="Sun Q."/>
            <person name="Zhou Y."/>
        </authorList>
    </citation>
    <scope>NUCLEOTIDE SEQUENCE</scope>
    <source>
        <strain evidence="2">CGMCC 1.15320</strain>
    </source>
</reference>
<accession>A0A916W941</accession>
<dbReference type="PANTHER" id="PTHR42993">
    <property type="entry name" value="MAOC-LIKE DEHYDRATASE DOMAIN-CONTAINING PROTEIN"/>
    <property type="match status" value="1"/>
</dbReference>
<dbReference type="AlphaFoldDB" id="A0A916W941"/>
<evidence type="ECO:0000313" key="3">
    <source>
        <dbReference type="Proteomes" id="UP000636264"/>
    </source>
</evidence>
<dbReference type="Proteomes" id="UP000636264">
    <property type="component" value="Unassembled WGS sequence"/>
</dbReference>
<keyword evidence="3" id="KW-1185">Reference proteome</keyword>
<dbReference type="RefSeq" id="WP_188722412.1">
    <property type="nucleotide sequence ID" value="NZ_BMIF01000013.1"/>
</dbReference>
<comment type="caution">
    <text evidence="2">The sequence shown here is derived from an EMBL/GenBank/DDBJ whole genome shotgun (WGS) entry which is preliminary data.</text>
</comment>
<dbReference type="Pfam" id="PF01575">
    <property type="entry name" value="MaoC_dehydratas"/>
    <property type="match status" value="1"/>
</dbReference>
<dbReference type="InterPro" id="IPR029069">
    <property type="entry name" value="HotDog_dom_sf"/>
</dbReference>
<sequence>MLTVEHATDFQAHVGETIGSSHWFLVEQKNIDDFARLSGDDNWMHIDTERAAREMPGGKTIAHGVYLLSLIPWLQREIFSIQRRGRGFNYGYERVRFLKPVEVGSRIRLSMSPVQATRQATGTRVEFESTLELEGSEKPALVARSLILFEDER</sequence>
<dbReference type="EMBL" id="BMIF01000013">
    <property type="protein sequence ID" value="GGA78055.1"/>
    <property type="molecule type" value="Genomic_DNA"/>
</dbReference>
<dbReference type="InterPro" id="IPR002539">
    <property type="entry name" value="MaoC-like_dom"/>
</dbReference>
<protein>
    <recommendedName>
        <fullName evidence="1">MaoC-like domain-containing protein</fullName>
    </recommendedName>
</protein>
<evidence type="ECO:0000259" key="1">
    <source>
        <dbReference type="Pfam" id="PF01575"/>
    </source>
</evidence>
<dbReference type="Gene3D" id="3.10.129.10">
    <property type="entry name" value="Hotdog Thioesterase"/>
    <property type="match status" value="1"/>
</dbReference>
<name>A0A916W941_9HYPH</name>
<dbReference type="PANTHER" id="PTHR42993:SF1">
    <property type="entry name" value="MAOC-LIKE DEHYDRATASE DOMAIN-CONTAINING PROTEIN"/>
    <property type="match status" value="1"/>
</dbReference>
<feature type="domain" description="MaoC-like" evidence="1">
    <location>
        <begin position="10"/>
        <end position="120"/>
    </location>
</feature>
<proteinExistence type="predicted"/>
<evidence type="ECO:0000313" key="2">
    <source>
        <dbReference type="EMBL" id="GGA78055.1"/>
    </source>
</evidence>
<dbReference type="SUPFAM" id="SSF54637">
    <property type="entry name" value="Thioesterase/thiol ester dehydrase-isomerase"/>
    <property type="match status" value="1"/>
</dbReference>
<reference evidence="2" key="1">
    <citation type="journal article" date="2014" name="Int. J. Syst. Evol. Microbiol.">
        <title>Complete genome sequence of Corynebacterium casei LMG S-19264T (=DSM 44701T), isolated from a smear-ripened cheese.</title>
        <authorList>
            <consortium name="US DOE Joint Genome Institute (JGI-PGF)"/>
            <person name="Walter F."/>
            <person name="Albersmeier A."/>
            <person name="Kalinowski J."/>
            <person name="Ruckert C."/>
        </authorList>
    </citation>
    <scope>NUCLEOTIDE SEQUENCE</scope>
    <source>
        <strain evidence="2">CGMCC 1.15320</strain>
    </source>
</reference>
<dbReference type="InterPro" id="IPR039375">
    <property type="entry name" value="NodN-like"/>
</dbReference>
<dbReference type="CDD" id="cd03450">
    <property type="entry name" value="NodN"/>
    <property type="match status" value="1"/>
</dbReference>
<organism evidence="2 3">
    <name type="scientific">Nitratireductor aestuarii</name>
    <dbReference type="NCBI Taxonomy" id="1735103"/>
    <lineage>
        <taxon>Bacteria</taxon>
        <taxon>Pseudomonadati</taxon>
        <taxon>Pseudomonadota</taxon>
        <taxon>Alphaproteobacteria</taxon>
        <taxon>Hyphomicrobiales</taxon>
        <taxon>Phyllobacteriaceae</taxon>
        <taxon>Nitratireductor</taxon>
    </lineage>
</organism>
<gene>
    <name evidence="2" type="ORF">GCM10011385_35230</name>
</gene>